<accession>A0A9D1MLT6</accession>
<reference evidence="3" key="2">
    <citation type="journal article" date="2021" name="PeerJ">
        <title>Extensive microbial diversity within the chicken gut microbiome revealed by metagenomics and culture.</title>
        <authorList>
            <person name="Gilroy R."/>
            <person name="Ravi A."/>
            <person name="Getino M."/>
            <person name="Pursley I."/>
            <person name="Horton D.L."/>
            <person name="Alikhan N.F."/>
            <person name="Baker D."/>
            <person name="Gharbi K."/>
            <person name="Hall N."/>
            <person name="Watson M."/>
            <person name="Adriaenssens E.M."/>
            <person name="Foster-Nyarko E."/>
            <person name="Jarju S."/>
            <person name="Secka A."/>
            <person name="Antonio M."/>
            <person name="Oren A."/>
            <person name="Chaudhuri R.R."/>
            <person name="La Ragione R."/>
            <person name="Hildebrand F."/>
            <person name="Pallen M.J."/>
        </authorList>
    </citation>
    <scope>NUCLEOTIDE SEQUENCE</scope>
    <source>
        <strain evidence="3">9366</strain>
    </source>
</reference>
<name>A0A9D1MLT6_9FIRM</name>
<dbReference type="Pfam" id="PF01381">
    <property type="entry name" value="HTH_3"/>
    <property type="match status" value="1"/>
</dbReference>
<protein>
    <submittedName>
        <fullName evidence="3">Helix-turn-helix domain-containing protein</fullName>
    </submittedName>
</protein>
<dbReference type="PANTHER" id="PTHR46558">
    <property type="entry name" value="TRACRIPTIONAL REGULATORY PROTEIN-RELATED-RELATED"/>
    <property type="match status" value="1"/>
</dbReference>
<evidence type="ECO:0000313" key="4">
    <source>
        <dbReference type="Proteomes" id="UP000824145"/>
    </source>
</evidence>
<dbReference type="EMBL" id="DVNJ01000011">
    <property type="protein sequence ID" value="HIU62604.1"/>
    <property type="molecule type" value="Genomic_DNA"/>
</dbReference>
<keyword evidence="1" id="KW-0238">DNA-binding</keyword>
<dbReference type="SUPFAM" id="SSF47413">
    <property type="entry name" value="lambda repressor-like DNA-binding domains"/>
    <property type="match status" value="2"/>
</dbReference>
<dbReference type="Gene3D" id="1.10.260.40">
    <property type="entry name" value="lambda repressor-like DNA-binding domains"/>
    <property type="match status" value="2"/>
</dbReference>
<dbReference type="InterPro" id="IPR001387">
    <property type="entry name" value="Cro/C1-type_HTH"/>
</dbReference>
<sequence>MTLGERLKELVKEYRIKRVEDFCKSIGVGRTDFYRWWSDTTMPSLSNALKLADTFFCSLDYLVGRTDSNNAFYFEEPPAFSARIKALMEQFKTNPHRVSVQAGIARASVYEWMQDRAEITLDSLIKLSDLFGCSIDYIVGRETQ</sequence>
<proteinExistence type="predicted"/>
<organism evidence="3 4">
    <name type="scientific">Candidatus Caccalectryoclostridium excrementigallinarum</name>
    <dbReference type="NCBI Taxonomy" id="2840710"/>
    <lineage>
        <taxon>Bacteria</taxon>
        <taxon>Bacillati</taxon>
        <taxon>Bacillota</taxon>
        <taxon>Clostridia</taxon>
        <taxon>Christensenellales</taxon>
        <taxon>Christensenellaceae</taxon>
        <taxon>Christensenellaceae incertae sedis</taxon>
        <taxon>Candidatus Caccalectryoclostridium</taxon>
    </lineage>
</organism>
<gene>
    <name evidence="3" type="ORF">IAB07_02405</name>
</gene>
<dbReference type="SMART" id="SM00530">
    <property type="entry name" value="HTH_XRE"/>
    <property type="match status" value="2"/>
</dbReference>
<dbReference type="Pfam" id="PF13443">
    <property type="entry name" value="HTH_26"/>
    <property type="match status" value="1"/>
</dbReference>
<evidence type="ECO:0000256" key="1">
    <source>
        <dbReference type="ARBA" id="ARBA00023125"/>
    </source>
</evidence>
<reference evidence="3" key="1">
    <citation type="submission" date="2020-10" db="EMBL/GenBank/DDBJ databases">
        <authorList>
            <person name="Gilroy R."/>
        </authorList>
    </citation>
    <scope>NUCLEOTIDE SEQUENCE</scope>
    <source>
        <strain evidence="3">9366</strain>
    </source>
</reference>
<evidence type="ECO:0000259" key="2">
    <source>
        <dbReference type="PROSITE" id="PS50943"/>
    </source>
</evidence>
<dbReference type="PANTHER" id="PTHR46558:SF11">
    <property type="entry name" value="HTH-TYPE TRANSCRIPTIONAL REGULATOR XRE"/>
    <property type="match status" value="1"/>
</dbReference>
<dbReference type="PROSITE" id="PS50943">
    <property type="entry name" value="HTH_CROC1"/>
    <property type="match status" value="1"/>
</dbReference>
<evidence type="ECO:0000313" key="3">
    <source>
        <dbReference type="EMBL" id="HIU62604.1"/>
    </source>
</evidence>
<dbReference type="GO" id="GO:0003677">
    <property type="term" value="F:DNA binding"/>
    <property type="evidence" value="ECO:0007669"/>
    <property type="project" value="UniProtKB-KW"/>
</dbReference>
<feature type="domain" description="HTH cro/C1-type" evidence="2">
    <location>
        <begin position="84"/>
        <end position="138"/>
    </location>
</feature>
<comment type="caution">
    <text evidence="3">The sequence shown here is derived from an EMBL/GenBank/DDBJ whole genome shotgun (WGS) entry which is preliminary data.</text>
</comment>
<dbReference type="CDD" id="cd00093">
    <property type="entry name" value="HTH_XRE"/>
    <property type="match status" value="2"/>
</dbReference>
<dbReference type="AlphaFoldDB" id="A0A9D1MLT6"/>
<dbReference type="InterPro" id="IPR010982">
    <property type="entry name" value="Lambda_DNA-bd_dom_sf"/>
</dbReference>
<dbReference type="Proteomes" id="UP000824145">
    <property type="component" value="Unassembled WGS sequence"/>
</dbReference>